<comment type="caution">
    <text evidence="1">The sequence shown here is derived from an EMBL/GenBank/DDBJ whole genome shotgun (WGS) entry which is preliminary data.</text>
</comment>
<dbReference type="RefSeq" id="WP_004716531.1">
    <property type="nucleotide sequence ID" value="NZ_JAESHO010000001.1"/>
</dbReference>
<evidence type="ECO:0008006" key="2">
    <source>
        <dbReference type="Google" id="ProtNLM"/>
    </source>
</evidence>
<dbReference type="EMBL" id="VMBB01000021">
    <property type="protein sequence ID" value="MDR8261589.1"/>
    <property type="molecule type" value="Genomic_DNA"/>
</dbReference>
<organism evidence="1">
    <name type="scientific">Acinetobacter baumannii</name>
    <dbReference type="NCBI Taxonomy" id="470"/>
    <lineage>
        <taxon>Bacteria</taxon>
        <taxon>Pseudomonadati</taxon>
        <taxon>Pseudomonadota</taxon>
        <taxon>Gammaproteobacteria</taxon>
        <taxon>Moraxellales</taxon>
        <taxon>Moraxellaceae</taxon>
        <taxon>Acinetobacter</taxon>
        <taxon>Acinetobacter calcoaceticus/baumannii complex</taxon>
    </lineage>
</organism>
<sequence length="240" mass="27080">MKLSDIFDQLAYGELSQLALVADGEIIPEDVNRIIAQVNMGLAELHKRFMLKRKTLTLQALDDVIRYPLLSKYAESKGAELPYILDKDEPFSDDIIEILSVHDENGRELALNTHQAMRNEYSVPEVFTPAFNILRFAEDPVGKYTVTYKAGHPQLAKITDVQGFDPSKVDIELPMTHLEALLFYIASRVITPINGAMNGAPQEGMNYAQRFEQACMLLLQQGLDVEESRESSRFVRNGFV</sequence>
<accession>A0ABD5D8R8</accession>
<protein>
    <recommendedName>
        <fullName evidence="2">Phage protein</fullName>
    </recommendedName>
</protein>
<evidence type="ECO:0000313" key="1">
    <source>
        <dbReference type="EMBL" id="MDR8261589.1"/>
    </source>
</evidence>
<proteinExistence type="predicted"/>
<name>A0ABD5D8R8_ACIBA</name>
<dbReference type="AlphaFoldDB" id="A0ABD5D8R8"/>
<reference evidence="1" key="1">
    <citation type="submission" date="2019-07" db="EMBL/GenBank/DDBJ databases">
        <title>Biological characteristics of mucoid Acinetobacter baumannii from a general hospital in China.</title>
        <authorList>
            <person name="Hua X."/>
            <person name="Yu Y."/>
        </authorList>
    </citation>
    <scope>NUCLEOTIDE SEQUENCE [LARGE SCALE GENOMIC DNA]</scope>
    <source>
        <strain evidence="1">N41</strain>
    </source>
</reference>
<gene>
    <name evidence="1" type="ORF">FPK87_14120</name>
</gene>